<dbReference type="Gene3D" id="2.160.20.10">
    <property type="entry name" value="Single-stranded right-handed beta-helix, Pectin lyase-like"/>
    <property type="match status" value="3"/>
</dbReference>
<evidence type="ECO:0000256" key="1">
    <source>
        <dbReference type="ARBA" id="ARBA00022737"/>
    </source>
</evidence>
<keyword evidence="1" id="KW-0677">Repeat</keyword>
<proteinExistence type="predicted"/>
<feature type="domain" description="Right handed beta helix" evidence="2">
    <location>
        <begin position="511"/>
        <end position="656"/>
    </location>
</feature>
<dbReference type="Pfam" id="PF13229">
    <property type="entry name" value="Beta_helix"/>
    <property type="match status" value="3"/>
</dbReference>
<evidence type="ECO:0000313" key="4">
    <source>
        <dbReference type="Proteomes" id="UP001226720"/>
    </source>
</evidence>
<dbReference type="PANTHER" id="PTHR22990:SF15">
    <property type="entry name" value="F-BOX ONLY PROTEIN 10"/>
    <property type="match status" value="1"/>
</dbReference>
<dbReference type="EMBL" id="JAUSWM010000001">
    <property type="protein sequence ID" value="MDQ0481136.1"/>
    <property type="molecule type" value="Genomic_DNA"/>
</dbReference>
<dbReference type="InterPro" id="IPR051550">
    <property type="entry name" value="SCF-Subunits/Alg-Epimerases"/>
</dbReference>
<sequence length="675" mass="74041">MAYSGLKQLFEKWNSIIKAYHSNLVSITNRNEAVERVEEITNTSVYHVPRDFPTIGEAVGKATAGDTILLANGMYHESISIPSTKSSLRIIANGKSVILNGQGKLDTGFTLMANNIELNGIQIRDYVESGIEVTGVYGVKLIQNTIHTVTSGHGIQLDQGTFSNLIWKNNVSHAYKDGIHLQSKNVWVVGNEFSHNGQNGIRIETSGNHIVENKIHSNQESGILEDEGFNLVYKNEIVQNGNEGINLPTKLGGSMSLTNTIEKNNGNGVFVKTPGNLVIDNQISSNYLSGVLVESKLNVVELNKLIQNKNGLVMKKKATRNLVLRNLFHGNEDNHLVITNPNNTILQNEKDHSSQNVRVIVVPDDFPTISEAVNAASPGDTILVNNGLYQEEVSIPLNKSGIRLVANGDKVILDGKGKLNTAFELSANILLIQGFIIRNYVQTGIFVKGIGISMVENRIRNITAGNGIELSLAFSTLMWRNKIIDAREDGIRVKAMNNWIIDNDIFSSGGNGIQFEGNTTVGSTVTRNRIKSNAVNGIEDHAGFNFIYNNELSQNGNNGMYEVEGIGSGAVINNRVLSNIRGVTLNSVGNQVAGNQIQSHSQGGILIHTEYNNVQNNKILFNQSNGIYLTDKASNNLLLRNKLFQNAPYDMKADNKENSFIQNDCYNSDPPEICR</sequence>
<organism evidence="3 4">
    <name type="scientific">Guptibacillus hwajinpoensis</name>
    <dbReference type="NCBI Taxonomy" id="208199"/>
    <lineage>
        <taxon>Bacteria</taxon>
        <taxon>Bacillati</taxon>
        <taxon>Bacillota</taxon>
        <taxon>Bacilli</taxon>
        <taxon>Bacillales</taxon>
        <taxon>Guptibacillaceae</taxon>
        <taxon>Guptibacillus</taxon>
    </lineage>
</organism>
<evidence type="ECO:0000313" key="3">
    <source>
        <dbReference type="EMBL" id="MDQ0481136.1"/>
    </source>
</evidence>
<reference evidence="3" key="1">
    <citation type="submission" date="2023-07" db="EMBL/GenBank/DDBJ databases">
        <title>Genomic Encyclopedia of Type Strains, Phase IV (KMG-IV): sequencing the most valuable type-strain genomes for metagenomic binning, comparative biology and taxonomic classification.</title>
        <authorList>
            <person name="Goeker M."/>
        </authorList>
    </citation>
    <scope>NUCLEOTIDE SEQUENCE [LARGE SCALE GENOMIC DNA]</scope>
    <source>
        <strain evidence="3">JSM 076093</strain>
    </source>
</reference>
<dbReference type="GeneID" id="301327422"/>
<feature type="domain" description="Right handed beta helix" evidence="2">
    <location>
        <begin position="259"/>
        <end position="349"/>
    </location>
</feature>
<dbReference type="InterPro" id="IPR006626">
    <property type="entry name" value="PbH1"/>
</dbReference>
<dbReference type="InterPro" id="IPR039448">
    <property type="entry name" value="Beta_helix"/>
</dbReference>
<dbReference type="SMART" id="SM00710">
    <property type="entry name" value="PbH1"/>
    <property type="match status" value="12"/>
</dbReference>
<gene>
    <name evidence="3" type="ORF">QO000_000089</name>
</gene>
<accession>A0ABU0JY10</accession>
<feature type="domain" description="Right handed beta helix" evidence="2">
    <location>
        <begin position="115"/>
        <end position="246"/>
    </location>
</feature>
<dbReference type="InterPro" id="IPR012334">
    <property type="entry name" value="Pectin_lyas_fold"/>
</dbReference>
<dbReference type="SUPFAM" id="SSF51126">
    <property type="entry name" value="Pectin lyase-like"/>
    <property type="match status" value="2"/>
</dbReference>
<evidence type="ECO:0000259" key="2">
    <source>
        <dbReference type="Pfam" id="PF13229"/>
    </source>
</evidence>
<protein>
    <submittedName>
        <fullName evidence="3">Parallel beta-helix repeat protein</fullName>
    </submittedName>
</protein>
<dbReference type="RefSeq" id="WP_301551866.1">
    <property type="nucleotide sequence ID" value="NZ_JAQRMZ010000005.1"/>
</dbReference>
<comment type="caution">
    <text evidence="3">The sequence shown here is derived from an EMBL/GenBank/DDBJ whole genome shotgun (WGS) entry which is preliminary data.</text>
</comment>
<keyword evidence="4" id="KW-1185">Reference proteome</keyword>
<name>A0ABU0JY10_9BACL</name>
<dbReference type="Proteomes" id="UP001226720">
    <property type="component" value="Unassembled WGS sequence"/>
</dbReference>
<dbReference type="PANTHER" id="PTHR22990">
    <property type="entry name" value="F-BOX ONLY PROTEIN"/>
    <property type="match status" value="1"/>
</dbReference>
<dbReference type="InterPro" id="IPR011050">
    <property type="entry name" value="Pectin_lyase_fold/virulence"/>
</dbReference>